<accession>A0A1V6UP18</accession>
<evidence type="ECO:0000256" key="1">
    <source>
        <dbReference type="SAM" id="MobiDB-lite"/>
    </source>
</evidence>
<proteinExistence type="predicted"/>
<organism evidence="2 3">
    <name type="scientific">Penicillium coprophilum</name>
    <dbReference type="NCBI Taxonomy" id="36646"/>
    <lineage>
        <taxon>Eukaryota</taxon>
        <taxon>Fungi</taxon>
        <taxon>Dikarya</taxon>
        <taxon>Ascomycota</taxon>
        <taxon>Pezizomycotina</taxon>
        <taxon>Eurotiomycetes</taxon>
        <taxon>Eurotiomycetidae</taxon>
        <taxon>Eurotiales</taxon>
        <taxon>Aspergillaceae</taxon>
        <taxon>Penicillium</taxon>
    </lineage>
</organism>
<gene>
    <name evidence="2" type="ORF">PENCOP_c006G01055</name>
</gene>
<evidence type="ECO:0000313" key="2">
    <source>
        <dbReference type="EMBL" id="OQE40166.1"/>
    </source>
</evidence>
<dbReference type="Proteomes" id="UP000191500">
    <property type="component" value="Unassembled WGS sequence"/>
</dbReference>
<protein>
    <submittedName>
        <fullName evidence="2">Uncharacterized protein</fullName>
    </submittedName>
</protein>
<sequence length="250" mass="27400">MANIFQQVFGESPSPPTQININVTTSSTTLHKHGSNEPFTLTLEATLPESTDTPNKPLTILTFDTLLDPQGNALYENGIDFVNINTGAHAKRTSLTAHHSFGGKSNILIDPQFEQYFVTLEPGVPYRVTHTMRPCPRIPQESESKSEARKASLQEGEATAEDEAIVAAAFSHVTSLDVGSTYRVELGDKMDRISWYRYGSKEEVLNGQRAGVGLVHSLMGAKRHPERVGDSEMQAIPLVMQGLASFTVEE</sequence>
<dbReference type="AlphaFoldDB" id="A0A1V6UP18"/>
<reference evidence="3" key="1">
    <citation type="journal article" date="2017" name="Nat. Microbiol.">
        <title>Global analysis of biosynthetic gene clusters reveals vast potential of secondary metabolite production in Penicillium species.</title>
        <authorList>
            <person name="Nielsen J.C."/>
            <person name="Grijseels S."/>
            <person name="Prigent S."/>
            <person name="Ji B."/>
            <person name="Dainat J."/>
            <person name="Nielsen K.F."/>
            <person name="Frisvad J.C."/>
            <person name="Workman M."/>
            <person name="Nielsen J."/>
        </authorList>
    </citation>
    <scope>NUCLEOTIDE SEQUENCE [LARGE SCALE GENOMIC DNA]</scope>
    <source>
        <strain evidence="3">IBT 31321</strain>
    </source>
</reference>
<dbReference type="EMBL" id="MDDG01000006">
    <property type="protein sequence ID" value="OQE40166.1"/>
    <property type="molecule type" value="Genomic_DNA"/>
</dbReference>
<feature type="compositionally biased region" description="Basic and acidic residues" evidence="1">
    <location>
        <begin position="140"/>
        <end position="152"/>
    </location>
</feature>
<feature type="region of interest" description="Disordered" evidence="1">
    <location>
        <begin position="134"/>
        <end position="157"/>
    </location>
</feature>
<evidence type="ECO:0000313" key="3">
    <source>
        <dbReference type="Proteomes" id="UP000191500"/>
    </source>
</evidence>
<name>A0A1V6UP18_9EURO</name>
<comment type="caution">
    <text evidence="2">The sequence shown here is derived from an EMBL/GenBank/DDBJ whole genome shotgun (WGS) entry which is preliminary data.</text>
</comment>
<keyword evidence="3" id="KW-1185">Reference proteome</keyword>